<evidence type="ECO:0000256" key="2">
    <source>
        <dbReference type="ARBA" id="ARBA00022840"/>
    </source>
</evidence>
<gene>
    <name evidence="3" type="primary">zapE</name>
    <name evidence="4" type="ORF">FHP88_04845</name>
</gene>
<keyword evidence="3" id="KW-0132">Cell division</keyword>
<evidence type="ECO:0000256" key="1">
    <source>
        <dbReference type="ARBA" id="ARBA00022741"/>
    </source>
</evidence>
<sequence>MTPQQYYQHQLEQSEVIADPDQAAAVTELQSLYDRLLLPVTPAPEPDLFSRFLKRKSTLQPTPVAGVYLWGGVGRGKTWLVDLFYNQLPFTEKMRVHFHHFMRDTHEALTRHKGVKNPLEKVAEELASRTRILCLDEFIVTDIGDAMILAQLLKSLFDRGVTLVTTSNTEPDNLYKNGLQRSSFLPAIDLIKRFTRVIKLDAGTDYRLRYLEQATVYHSPLSPLVKERLNDEFEHLAPEPGESGGTITLYGREIPVKRKADDLIWFDFLSICGPPRSQADYLELARCYHTVMISDIPLLTSDHDDAVRRFVFLIDEFYDRGVKLIISAAAMPQQLYLGERLAFEFERAVSRLQEMQSLEYLSREHKA</sequence>
<comment type="caution">
    <text evidence="4">The sequence shown here is derived from an EMBL/GenBank/DDBJ whole genome shotgun (WGS) entry which is preliminary data.</text>
</comment>
<dbReference type="GO" id="GO:0032153">
    <property type="term" value="C:cell division site"/>
    <property type="evidence" value="ECO:0007669"/>
    <property type="project" value="TreeGrafter"/>
</dbReference>
<dbReference type="Pfam" id="PF03969">
    <property type="entry name" value="AFG1_ATPase"/>
    <property type="match status" value="1"/>
</dbReference>
<comment type="similarity">
    <text evidence="3">Belongs to the AFG1 ATPase family. ZapE subfamily.</text>
</comment>
<dbReference type="RefSeq" id="WP_144357884.1">
    <property type="nucleotide sequence ID" value="NZ_VMNH01000005.1"/>
</dbReference>
<feature type="binding site" evidence="3">
    <location>
        <begin position="71"/>
        <end position="78"/>
    </location>
    <ligand>
        <name>ATP</name>
        <dbReference type="ChEBI" id="CHEBI:30616"/>
    </ligand>
</feature>
<dbReference type="Gene3D" id="3.40.50.300">
    <property type="entry name" value="P-loop containing nucleotide triphosphate hydrolases"/>
    <property type="match status" value="1"/>
</dbReference>
<dbReference type="SUPFAM" id="SSF52540">
    <property type="entry name" value="P-loop containing nucleoside triphosphate hydrolases"/>
    <property type="match status" value="1"/>
</dbReference>
<keyword evidence="3" id="KW-0963">Cytoplasm</keyword>
<organism evidence="4 5">
    <name type="scientific">Sedimenticola selenatireducens</name>
    <dbReference type="NCBI Taxonomy" id="191960"/>
    <lineage>
        <taxon>Bacteria</taxon>
        <taxon>Pseudomonadati</taxon>
        <taxon>Pseudomonadota</taxon>
        <taxon>Gammaproteobacteria</taxon>
        <taxon>Chromatiales</taxon>
        <taxon>Sedimenticolaceae</taxon>
        <taxon>Sedimenticola</taxon>
    </lineage>
</organism>
<evidence type="ECO:0000313" key="4">
    <source>
        <dbReference type="EMBL" id="TVO76754.1"/>
    </source>
</evidence>
<reference evidence="4 5" key="1">
    <citation type="submission" date="2019-07" db="EMBL/GenBank/DDBJ databases">
        <title>The pathways for chlorine oxyanion respiration interact through the shared metabolite chlorate.</title>
        <authorList>
            <person name="Barnum T.P."/>
            <person name="Cheng Y."/>
            <person name="Hill K.A."/>
            <person name="Lucas L.N."/>
            <person name="Carlson H.K."/>
            <person name="Coates J.D."/>
        </authorList>
    </citation>
    <scope>NUCLEOTIDE SEQUENCE [LARGE SCALE GENOMIC DNA]</scope>
    <source>
        <strain evidence="4 5">BK-1</strain>
    </source>
</reference>
<evidence type="ECO:0000313" key="5">
    <source>
        <dbReference type="Proteomes" id="UP000316649"/>
    </source>
</evidence>
<evidence type="ECO:0000256" key="3">
    <source>
        <dbReference type="HAMAP-Rule" id="MF_01919"/>
    </source>
</evidence>
<keyword evidence="1 3" id="KW-0547">Nucleotide-binding</keyword>
<dbReference type="GO" id="GO:0005737">
    <property type="term" value="C:cytoplasm"/>
    <property type="evidence" value="ECO:0007669"/>
    <property type="project" value="UniProtKB-SubCell"/>
</dbReference>
<accession>A0A557SH72</accession>
<dbReference type="NCBIfam" id="NF040713">
    <property type="entry name" value="ZapE"/>
    <property type="match status" value="1"/>
</dbReference>
<name>A0A557SH72_9GAMM</name>
<dbReference type="PANTHER" id="PTHR12169">
    <property type="entry name" value="ATPASE N2B"/>
    <property type="match status" value="1"/>
</dbReference>
<comment type="subunit">
    <text evidence="3">Interacts with FtsZ.</text>
</comment>
<dbReference type="GO" id="GO:0051301">
    <property type="term" value="P:cell division"/>
    <property type="evidence" value="ECO:0007669"/>
    <property type="project" value="UniProtKB-UniRule"/>
</dbReference>
<dbReference type="InterPro" id="IPR027417">
    <property type="entry name" value="P-loop_NTPase"/>
</dbReference>
<proteinExistence type="inferred from homology"/>
<dbReference type="GO" id="GO:0005524">
    <property type="term" value="F:ATP binding"/>
    <property type="evidence" value="ECO:0007669"/>
    <property type="project" value="UniProtKB-UniRule"/>
</dbReference>
<dbReference type="HAMAP" id="MF_01919">
    <property type="entry name" value="ZapE"/>
    <property type="match status" value="1"/>
</dbReference>
<dbReference type="InterPro" id="IPR005654">
    <property type="entry name" value="ATPase_AFG1-like"/>
</dbReference>
<keyword evidence="5" id="KW-1185">Reference proteome</keyword>
<keyword evidence="3" id="KW-0378">Hydrolase</keyword>
<keyword evidence="2 3" id="KW-0067">ATP-binding</keyword>
<dbReference type="Proteomes" id="UP000316649">
    <property type="component" value="Unassembled WGS sequence"/>
</dbReference>
<dbReference type="InterPro" id="IPR030870">
    <property type="entry name" value="ZapE"/>
</dbReference>
<dbReference type="EMBL" id="VMNH01000005">
    <property type="protein sequence ID" value="TVO76754.1"/>
    <property type="molecule type" value="Genomic_DNA"/>
</dbReference>
<keyword evidence="3" id="KW-0131">Cell cycle</keyword>
<dbReference type="OrthoDB" id="9774491at2"/>
<comment type="function">
    <text evidence="3">Reduces the stability of FtsZ polymers in the presence of ATP.</text>
</comment>
<dbReference type="AlphaFoldDB" id="A0A557SH72"/>
<dbReference type="PANTHER" id="PTHR12169:SF6">
    <property type="entry name" value="AFG1-LIKE ATPASE"/>
    <property type="match status" value="1"/>
</dbReference>
<protein>
    <recommendedName>
        <fullName evidence="3">Cell division protein ZapE</fullName>
    </recommendedName>
    <alternativeName>
        <fullName evidence="3">Z ring-associated protein ZapE</fullName>
    </alternativeName>
</protein>
<comment type="subcellular location">
    <subcellularLocation>
        <location evidence="3">Cytoplasm</location>
    </subcellularLocation>
</comment>
<dbReference type="GO" id="GO:0016887">
    <property type="term" value="F:ATP hydrolysis activity"/>
    <property type="evidence" value="ECO:0007669"/>
    <property type="project" value="UniProtKB-UniRule"/>
</dbReference>